<organism evidence="1">
    <name type="scientific">Solanum chilense</name>
    <name type="common">Tomato</name>
    <name type="synonym">Lycopersicon chilense</name>
    <dbReference type="NCBI Taxonomy" id="4083"/>
    <lineage>
        <taxon>Eukaryota</taxon>
        <taxon>Viridiplantae</taxon>
        <taxon>Streptophyta</taxon>
        <taxon>Embryophyta</taxon>
        <taxon>Tracheophyta</taxon>
        <taxon>Spermatophyta</taxon>
        <taxon>Magnoliopsida</taxon>
        <taxon>eudicotyledons</taxon>
        <taxon>Gunneridae</taxon>
        <taxon>Pentapetalae</taxon>
        <taxon>asterids</taxon>
        <taxon>lamiids</taxon>
        <taxon>Solanales</taxon>
        <taxon>Solanaceae</taxon>
        <taxon>Solanoideae</taxon>
        <taxon>Solaneae</taxon>
        <taxon>Solanum</taxon>
        <taxon>Solanum subgen. Lycopersicon</taxon>
    </lineage>
</organism>
<dbReference type="PANTHER" id="PTHR33879:SF15">
    <property type="entry name" value="SHSP DOMAIN-CONTAINING PROTEIN"/>
    <property type="match status" value="1"/>
</dbReference>
<accession>A0A6N2BNB7</accession>
<name>A0A6N2BNB7_SOLCI</name>
<comment type="caution">
    <text evidence="1">The sequence shown here is derived from an EMBL/GenBank/DDBJ whole genome shotgun (WGS) entry which is preliminary data.</text>
</comment>
<gene>
    <name evidence="1" type="ORF">EJD97_007767</name>
</gene>
<dbReference type="AlphaFoldDB" id="A0A6N2BNB7"/>
<evidence type="ECO:0000313" key="1">
    <source>
        <dbReference type="EMBL" id="TMW96187.1"/>
    </source>
</evidence>
<proteinExistence type="predicted"/>
<feature type="non-terminal residue" evidence="1">
    <location>
        <position position="1"/>
    </location>
</feature>
<dbReference type="EMBL" id="RXGB01002138">
    <property type="protein sequence ID" value="TMW96187.1"/>
    <property type="molecule type" value="Genomic_DNA"/>
</dbReference>
<protein>
    <submittedName>
        <fullName evidence="1">Uncharacterized protein</fullName>
    </submittedName>
</protein>
<sequence length="92" mass="10195">VGDGQVRAHAVEIHPEVTKIIVRKGNGDGEDEQLNVDTWRYKLPALTIPELATTVFANGDLKMTMPKDDHGRGEFDNGSRGVWRDAELVLVQ</sequence>
<reference evidence="1" key="1">
    <citation type="submission" date="2019-05" db="EMBL/GenBank/DDBJ databases">
        <title>The de novo reference genome and transcriptome assemblies of the wild tomato species Solanum chilense.</title>
        <authorList>
            <person name="Stam R."/>
            <person name="Nosenko T."/>
            <person name="Hoerger A.C."/>
            <person name="Stephan W."/>
            <person name="Seidel M.A."/>
            <person name="Kuhn J.M.M."/>
            <person name="Haberer G."/>
            <person name="Tellier A."/>
        </authorList>
    </citation>
    <scope>NUCLEOTIDE SEQUENCE</scope>
    <source>
        <tissue evidence="1">Mature leaves</tissue>
    </source>
</reference>
<dbReference type="PANTHER" id="PTHR33879">
    <property type="entry name" value="17.6 KDA CLASS II HEAT SHOCK PROTEIN-RELATED"/>
    <property type="match status" value="1"/>
</dbReference>